<dbReference type="InParanoid" id="A0A1E7FNK9"/>
<dbReference type="KEGG" id="fcy:FRACYDRAFT_235740"/>
<name>A0A1E7FNK9_9STRA</name>
<protein>
    <submittedName>
        <fullName evidence="1">Uncharacterized protein</fullName>
    </submittedName>
</protein>
<reference evidence="1 2" key="1">
    <citation type="submission" date="2016-09" db="EMBL/GenBank/DDBJ databases">
        <title>Extensive genetic diversity and differential bi-allelic expression allows diatom success in the polar Southern Ocean.</title>
        <authorList>
            <consortium name="DOE Joint Genome Institute"/>
            <person name="Mock T."/>
            <person name="Otillar R.P."/>
            <person name="Strauss J."/>
            <person name="Dupont C."/>
            <person name="Frickenhaus S."/>
            <person name="Maumus F."/>
            <person name="Mcmullan M."/>
            <person name="Sanges R."/>
            <person name="Schmutz J."/>
            <person name="Toseland A."/>
            <person name="Valas R."/>
            <person name="Veluchamy A."/>
            <person name="Ward B.J."/>
            <person name="Allen A."/>
            <person name="Barry K."/>
            <person name="Falciatore A."/>
            <person name="Ferrante M."/>
            <person name="Fortunato A.E."/>
            <person name="Gloeckner G."/>
            <person name="Gruber A."/>
            <person name="Hipkin R."/>
            <person name="Janech M."/>
            <person name="Kroth P."/>
            <person name="Leese F."/>
            <person name="Lindquist E."/>
            <person name="Lyon B.R."/>
            <person name="Martin J."/>
            <person name="Mayer C."/>
            <person name="Parker M."/>
            <person name="Quesneville H."/>
            <person name="Raymond J."/>
            <person name="Uhlig C."/>
            <person name="Valentin K.U."/>
            <person name="Worden A.Z."/>
            <person name="Armbrust E.V."/>
            <person name="Bowler C."/>
            <person name="Green B."/>
            <person name="Moulton V."/>
            <person name="Van Oosterhout C."/>
            <person name="Grigoriev I."/>
        </authorList>
    </citation>
    <scope>NUCLEOTIDE SEQUENCE [LARGE SCALE GENOMIC DNA]</scope>
    <source>
        <strain evidence="1 2">CCMP1102</strain>
    </source>
</reference>
<dbReference type="Proteomes" id="UP000095751">
    <property type="component" value="Unassembled WGS sequence"/>
</dbReference>
<proteinExistence type="predicted"/>
<organism evidence="1 2">
    <name type="scientific">Fragilariopsis cylindrus CCMP1102</name>
    <dbReference type="NCBI Taxonomy" id="635003"/>
    <lineage>
        <taxon>Eukaryota</taxon>
        <taxon>Sar</taxon>
        <taxon>Stramenopiles</taxon>
        <taxon>Ochrophyta</taxon>
        <taxon>Bacillariophyta</taxon>
        <taxon>Bacillariophyceae</taxon>
        <taxon>Bacillariophycidae</taxon>
        <taxon>Bacillariales</taxon>
        <taxon>Bacillariaceae</taxon>
        <taxon>Fragilariopsis</taxon>
    </lineage>
</organism>
<dbReference type="AlphaFoldDB" id="A0A1E7FNK9"/>
<dbReference type="EMBL" id="KV784355">
    <property type="protein sequence ID" value="OEU19685.1"/>
    <property type="molecule type" value="Genomic_DNA"/>
</dbReference>
<gene>
    <name evidence="1" type="ORF">FRACYDRAFT_235740</name>
</gene>
<evidence type="ECO:0000313" key="2">
    <source>
        <dbReference type="Proteomes" id="UP000095751"/>
    </source>
</evidence>
<accession>A0A1E7FNK9</accession>
<evidence type="ECO:0000313" key="1">
    <source>
        <dbReference type="EMBL" id="OEU19685.1"/>
    </source>
</evidence>
<sequence length="172" mass="19536">MMIMKSIIGHRSSVPSLFAVASKKRPIISARRCFLSITNVTREMIIDEISKDEDMRNDATYSLSFASDDDSGFSPLSRDLNTREREQLSISKNQLLLHVVLRQQDDPVPVISFSRKQEDSSNRYSNYYLYDSTIFSSIAPSLSKLSAPTTQFNIFTATTHHNSNQYQNNTIA</sequence>
<keyword evidence="2" id="KW-1185">Reference proteome</keyword>